<evidence type="ECO:0000313" key="1">
    <source>
        <dbReference type="EMBL" id="MCS3903995.1"/>
    </source>
</evidence>
<sequence length="323" mass="36192">MSPRIFIENPPPFKKVQRRIPDQEPQIVDGHIEDGLDVVRYYREQELPIVGFHHSDIDPYESRSLRGNVPLQRFGTFEYSRFLKQQLTDFEGFLVPHRVGVYQPPHEQAPTFQSLQADGIHDVVIVGKPSSNPGAGITYQASVPDLLAYLSGPDSGCDFTLGVIGIHLRANEPDIIARKFQAAGGRLRVMGQFLDECDQMVDFIGRLARTFEAQGLDLGQLEYNVGVAIFGLKNQQFYAGLLRKDSLDCASRFQGLEKQRQRLAESVDMNLEFAERILEAGRRHGVDIGFSVQPLIEHKTNGDLHPAVKTAAELAQKLSRLQA</sequence>
<proteinExistence type="predicted"/>
<organism evidence="1 2">
    <name type="scientific">Methylohalomonas lacus</name>
    <dbReference type="NCBI Taxonomy" id="398773"/>
    <lineage>
        <taxon>Bacteria</taxon>
        <taxon>Pseudomonadati</taxon>
        <taxon>Pseudomonadota</taxon>
        <taxon>Gammaproteobacteria</taxon>
        <taxon>Methylohalomonadales</taxon>
        <taxon>Methylohalomonadaceae</taxon>
        <taxon>Methylohalomonas</taxon>
    </lineage>
</organism>
<dbReference type="Proteomes" id="UP001204445">
    <property type="component" value="Unassembled WGS sequence"/>
</dbReference>
<dbReference type="Gene3D" id="3.20.20.220">
    <property type="match status" value="1"/>
</dbReference>
<dbReference type="RefSeq" id="WP_259056002.1">
    <property type="nucleotide sequence ID" value="NZ_JANUCT010000014.1"/>
</dbReference>
<comment type="caution">
    <text evidence="1">The sequence shown here is derived from an EMBL/GenBank/DDBJ whole genome shotgun (WGS) entry which is preliminary data.</text>
</comment>
<dbReference type="EMBL" id="JANUCT010000014">
    <property type="protein sequence ID" value="MCS3903995.1"/>
    <property type="molecule type" value="Genomic_DNA"/>
</dbReference>
<evidence type="ECO:0000313" key="2">
    <source>
        <dbReference type="Proteomes" id="UP001204445"/>
    </source>
</evidence>
<name>A0AAE3HLL1_9GAMM</name>
<dbReference type="AlphaFoldDB" id="A0AAE3HLL1"/>
<accession>A0AAE3HLL1</accession>
<keyword evidence="2" id="KW-1185">Reference proteome</keyword>
<reference evidence="1" key="1">
    <citation type="submission" date="2022-08" db="EMBL/GenBank/DDBJ databases">
        <title>Genomic Encyclopedia of Type Strains, Phase III (KMG-III): the genomes of soil and plant-associated and newly described type strains.</title>
        <authorList>
            <person name="Whitman W."/>
        </authorList>
    </citation>
    <scope>NUCLEOTIDE SEQUENCE</scope>
    <source>
        <strain evidence="1">HMT 1</strain>
    </source>
</reference>
<gene>
    <name evidence="1" type="ORF">J2T55_002027</name>
</gene>
<protein>
    <submittedName>
        <fullName evidence="1">Uncharacterized protein</fullName>
    </submittedName>
</protein>